<feature type="compositionally biased region" description="Low complexity" evidence="5">
    <location>
        <begin position="313"/>
        <end position="322"/>
    </location>
</feature>
<comment type="caution">
    <text evidence="9">The sequence shown here is derived from an EMBL/GenBank/DDBJ whole genome shotgun (WGS) entry which is preliminary data.</text>
</comment>
<protein>
    <submittedName>
        <fullName evidence="9">Uncharacterized protein</fullName>
    </submittedName>
</protein>
<dbReference type="Proteomes" id="UP000298416">
    <property type="component" value="Unassembled WGS sequence"/>
</dbReference>
<dbReference type="SMART" id="SM00513">
    <property type="entry name" value="SAP"/>
    <property type="match status" value="1"/>
</dbReference>
<dbReference type="SMART" id="SM00356">
    <property type="entry name" value="ZnF_C3H1"/>
    <property type="match status" value="1"/>
</dbReference>
<sequence length="481" mass="55569">MEFPEEECYTESESGSQFSDDSQNDPNFDIEETRLTLSNLSLKRKSKILKINRDEEGDELDEKDKKSYEIIKKMIEGGQVEKLKVDECKIYLRNHGLRLSGKKDILIQRIKEHVDIVNGGGEVKYPQSSFVLNCKGDACKGDVVIFEQNVYDEFSIVSRSSKGGVCGTRIVAGRILKESYGAAKQQHTFTIEVLWSKGEKPLPPLHPLLIKGRNLYRLKTMRQVCFVCVCVCLFIILHISINQVLQPTLIANQKWEDEGERQRILLEKHARGGAARSNREARIQQKEKRQTERAAMNDHPNGKQEYKRSKPDQQINRPQQQQHEAHFYAATQELNIPTQPVKLDGNPNYSRRQPLMATNCNFQRAQKTDLHPSIVPILKSPTQEERYLKYPIYRSPVRGHPQIFPSYPNHPDFPVQRHTFKENMGYSQQSFAYHIQNMNAVGSLPVYQQGFEKQQKCRYFGQGRCHFGDRCKFSHELASNR</sequence>
<evidence type="ECO:0000259" key="8">
    <source>
        <dbReference type="PROSITE" id="PS50800"/>
    </source>
</evidence>
<organism evidence="9">
    <name type="scientific">Salvia splendens</name>
    <name type="common">Scarlet sage</name>
    <dbReference type="NCBI Taxonomy" id="180675"/>
    <lineage>
        <taxon>Eukaryota</taxon>
        <taxon>Viridiplantae</taxon>
        <taxon>Streptophyta</taxon>
        <taxon>Embryophyta</taxon>
        <taxon>Tracheophyta</taxon>
        <taxon>Spermatophyta</taxon>
        <taxon>Magnoliopsida</taxon>
        <taxon>eudicotyledons</taxon>
        <taxon>Gunneridae</taxon>
        <taxon>Pentapetalae</taxon>
        <taxon>asterids</taxon>
        <taxon>lamiids</taxon>
        <taxon>Lamiales</taxon>
        <taxon>Lamiaceae</taxon>
        <taxon>Nepetoideae</taxon>
        <taxon>Mentheae</taxon>
        <taxon>Salviinae</taxon>
        <taxon>Salvia</taxon>
        <taxon>Salvia subgen. Calosphace</taxon>
        <taxon>core Calosphace</taxon>
    </lineage>
</organism>
<evidence type="ECO:0000259" key="7">
    <source>
        <dbReference type="PROSITE" id="PS50103"/>
    </source>
</evidence>
<evidence type="ECO:0000256" key="4">
    <source>
        <dbReference type="PROSITE-ProRule" id="PRU00723"/>
    </source>
</evidence>
<dbReference type="Pfam" id="PF18044">
    <property type="entry name" value="zf-CCCH_4"/>
    <property type="match status" value="1"/>
</dbReference>
<dbReference type="EMBL" id="PNBA02000016">
    <property type="protein sequence ID" value="KAG6395659.1"/>
    <property type="molecule type" value="Genomic_DNA"/>
</dbReference>
<keyword evidence="6" id="KW-0812">Transmembrane</keyword>
<dbReference type="InterPro" id="IPR000571">
    <property type="entry name" value="Znf_CCCH"/>
</dbReference>
<evidence type="ECO:0000313" key="10">
    <source>
        <dbReference type="Proteomes" id="UP000298416"/>
    </source>
</evidence>
<dbReference type="SUPFAM" id="SSF68906">
    <property type="entry name" value="SAP domain"/>
    <property type="match status" value="1"/>
</dbReference>
<dbReference type="PANTHER" id="PTHR35323:SF5">
    <property type="entry name" value="ZINC FINGER CCCH DOMAIN-CONTAINING PROTEIN 62"/>
    <property type="match status" value="1"/>
</dbReference>
<gene>
    <name evidence="9" type="ORF">SASPL_141782</name>
</gene>
<dbReference type="InterPro" id="IPR036361">
    <property type="entry name" value="SAP_dom_sf"/>
</dbReference>
<evidence type="ECO:0000313" key="9">
    <source>
        <dbReference type="EMBL" id="KAG6395659.1"/>
    </source>
</evidence>
<dbReference type="PROSITE" id="PS50800">
    <property type="entry name" value="SAP"/>
    <property type="match status" value="1"/>
</dbReference>
<keyword evidence="6" id="KW-0472">Membrane</keyword>
<dbReference type="PANTHER" id="PTHR35323">
    <property type="entry name" value="SAP DOMAIN-CONTAINING PROTEIN"/>
    <property type="match status" value="1"/>
</dbReference>
<evidence type="ECO:0000256" key="1">
    <source>
        <dbReference type="ARBA" id="ARBA00022723"/>
    </source>
</evidence>
<feature type="domain" description="C3H1-type" evidence="7">
    <location>
        <begin position="451"/>
        <end position="478"/>
    </location>
</feature>
<keyword evidence="1 4" id="KW-0479">Metal-binding</keyword>
<dbReference type="InterPro" id="IPR056116">
    <property type="entry name" value="DUF7699"/>
</dbReference>
<feature type="compositionally biased region" description="Polar residues" evidence="5">
    <location>
        <begin position="11"/>
        <end position="26"/>
    </location>
</feature>
<dbReference type="Gene3D" id="2.30.30.1190">
    <property type="match status" value="1"/>
</dbReference>
<evidence type="ECO:0000256" key="5">
    <source>
        <dbReference type="SAM" id="MobiDB-lite"/>
    </source>
</evidence>
<name>A0A8X8WJS7_SALSN</name>
<dbReference type="AlphaFoldDB" id="A0A8X8WJS7"/>
<feature type="domain" description="SAP" evidence="8">
    <location>
        <begin position="80"/>
        <end position="114"/>
    </location>
</feature>
<dbReference type="SUPFAM" id="SSF90229">
    <property type="entry name" value="CCCH zinc finger"/>
    <property type="match status" value="1"/>
</dbReference>
<keyword evidence="3 4" id="KW-0862">Zinc</keyword>
<dbReference type="InterPro" id="IPR041367">
    <property type="entry name" value="Znf-CCCH_4"/>
</dbReference>
<dbReference type="Gene3D" id="1.10.720.30">
    <property type="entry name" value="SAP domain"/>
    <property type="match status" value="1"/>
</dbReference>
<feature type="zinc finger region" description="C3H1-type" evidence="4">
    <location>
        <begin position="451"/>
        <end position="478"/>
    </location>
</feature>
<reference evidence="9" key="1">
    <citation type="submission" date="2018-01" db="EMBL/GenBank/DDBJ databases">
        <authorList>
            <person name="Mao J.F."/>
        </authorList>
    </citation>
    <scope>NUCLEOTIDE SEQUENCE</scope>
    <source>
        <strain evidence="9">Huo1</strain>
        <tissue evidence="9">Leaf</tissue>
    </source>
</reference>
<keyword evidence="6" id="KW-1133">Transmembrane helix</keyword>
<keyword evidence="2 4" id="KW-0863">Zinc-finger</keyword>
<reference evidence="9" key="2">
    <citation type="submission" date="2020-08" db="EMBL/GenBank/DDBJ databases">
        <title>Plant Genome Project.</title>
        <authorList>
            <person name="Zhang R.-G."/>
        </authorList>
    </citation>
    <scope>NUCLEOTIDE SEQUENCE</scope>
    <source>
        <strain evidence="9">Huo1</strain>
        <tissue evidence="9">Leaf</tissue>
    </source>
</reference>
<feature type="compositionally biased region" description="Basic and acidic residues" evidence="5">
    <location>
        <begin position="277"/>
        <end position="311"/>
    </location>
</feature>
<evidence type="ECO:0000256" key="3">
    <source>
        <dbReference type="ARBA" id="ARBA00022833"/>
    </source>
</evidence>
<dbReference type="Pfam" id="PF24766">
    <property type="entry name" value="DUF7699"/>
    <property type="match status" value="1"/>
</dbReference>
<dbReference type="Pfam" id="PF02037">
    <property type="entry name" value="SAP"/>
    <property type="match status" value="1"/>
</dbReference>
<proteinExistence type="predicted"/>
<dbReference type="PROSITE" id="PS50103">
    <property type="entry name" value="ZF_C3H1"/>
    <property type="match status" value="1"/>
</dbReference>
<evidence type="ECO:0000256" key="6">
    <source>
        <dbReference type="SAM" id="Phobius"/>
    </source>
</evidence>
<feature type="region of interest" description="Disordered" evidence="5">
    <location>
        <begin position="267"/>
        <end position="323"/>
    </location>
</feature>
<dbReference type="InterPro" id="IPR003034">
    <property type="entry name" value="SAP_dom"/>
</dbReference>
<feature type="region of interest" description="Disordered" evidence="5">
    <location>
        <begin position="1"/>
        <end position="28"/>
    </location>
</feature>
<keyword evidence="10" id="KW-1185">Reference proteome</keyword>
<evidence type="ECO:0000256" key="2">
    <source>
        <dbReference type="ARBA" id="ARBA00022771"/>
    </source>
</evidence>
<dbReference type="GO" id="GO:0008270">
    <property type="term" value="F:zinc ion binding"/>
    <property type="evidence" value="ECO:0007669"/>
    <property type="project" value="UniProtKB-KW"/>
</dbReference>
<dbReference type="InterPro" id="IPR036855">
    <property type="entry name" value="Znf_CCCH_sf"/>
</dbReference>
<feature type="compositionally biased region" description="Acidic residues" evidence="5">
    <location>
        <begin position="1"/>
        <end position="10"/>
    </location>
</feature>
<feature type="transmembrane region" description="Helical" evidence="6">
    <location>
        <begin position="223"/>
        <end position="241"/>
    </location>
</feature>
<accession>A0A8X8WJS7</accession>